<evidence type="ECO:0000256" key="10">
    <source>
        <dbReference type="ARBA" id="ARBA00022741"/>
    </source>
</evidence>
<dbReference type="InterPro" id="IPR027417">
    <property type="entry name" value="P-loop_NTPase"/>
</dbReference>
<evidence type="ECO:0000313" key="28">
    <source>
        <dbReference type="Proteomes" id="UP000703269"/>
    </source>
</evidence>
<keyword evidence="21" id="KW-0511">Multifunctional enzyme</keyword>
<dbReference type="FunFam" id="3.40.50.300:FF:000789">
    <property type="entry name" value="DNA replication ATP-dependent helicase/nuclease DNA2"/>
    <property type="match status" value="1"/>
</dbReference>
<evidence type="ECO:0000256" key="7">
    <source>
        <dbReference type="ARBA" id="ARBA00022705"/>
    </source>
</evidence>
<evidence type="ECO:0000256" key="3">
    <source>
        <dbReference type="ARBA" id="ARBA00007913"/>
    </source>
</evidence>
<evidence type="ECO:0000256" key="13">
    <source>
        <dbReference type="ARBA" id="ARBA00022801"/>
    </source>
</evidence>
<keyword evidence="20" id="KW-0539">Nucleus</keyword>
<dbReference type="GO" id="GO:0006260">
    <property type="term" value="P:DNA replication"/>
    <property type="evidence" value="ECO:0007669"/>
    <property type="project" value="UniProtKB-KW"/>
</dbReference>
<keyword evidence="15" id="KW-0067">ATP-binding</keyword>
<keyword evidence="14 27" id="KW-0347">Helicase</keyword>
<dbReference type="Pfam" id="PF08696">
    <property type="entry name" value="Dna2"/>
    <property type="match status" value="1"/>
</dbReference>
<dbReference type="SUPFAM" id="SSF52540">
    <property type="entry name" value="P-loop containing nucleoside triphosphate hydrolases"/>
    <property type="match status" value="1"/>
</dbReference>
<dbReference type="Pfam" id="PF13086">
    <property type="entry name" value="AAA_11"/>
    <property type="match status" value="2"/>
</dbReference>
<evidence type="ECO:0000256" key="9">
    <source>
        <dbReference type="ARBA" id="ARBA00022723"/>
    </source>
</evidence>
<organism evidence="27 28">
    <name type="scientific">Phanerochaete sordida</name>
    <dbReference type="NCBI Taxonomy" id="48140"/>
    <lineage>
        <taxon>Eukaryota</taxon>
        <taxon>Fungi</taxon>
        <taxon>Dikarya</taxon>
        <taxon>Basidiomycota</taxon>
        <taxon>Agaricomycotina</taxon>
        <taxon>Agaricomycetes</taxon>
        <taxon>Polyporales</taxon>
        <taxon>Phanerochaetaceae</taxon>
        <taxon>Phanerochaete</taxon>
    </lineage>
</organism>
<dbReference type="GO" id="GO:0003677">
    <property type="term" value="F:DNA binding"/>
    <property type="evidence" value="ECO:0007669"/>
    <property type="project" value="UniProtKB-KW"/>
</dbReference>
<dbReference type="Gene3D" id="3.90.320.10">
    <property type="match status" value="1"/>
</dbReference>
<evidence type="ECO:0000256" key="22">
    <source>
        <dbReference type="ARBA" id="ARBA00047995"/>
    </source>
</evidence>
<dbReference type="InterPro" id="IPR014808">
    <property type="entry name" value="DNA_replication_fac_Dna2_N"/>
</dbReference>
<evidence type="ECO:0000256" key="20">
    <source>
        <dbReference type="ARBA" id="ARBA00023242"/>
    </source>
</evidence>
<sequence length="1229" mass="136492">MPPARPTAAEEAAFMRDLLDGIDESIFDCVPSPDQPRRRAPTPSKTRIQLSPVRCTARTPKKHGRVATPKNTRTPTRAKENEQQEIAALLEGVEDWDWSDMHADFMTPKKPSPLKHKNVKKTIGKLELEAAAELPQWQPEPCTRCVVQQVSYGGYTYKELHVSTEPGEETRKIILQDDWAATQVKAGDIVNVIGRWTEDSPSSSSCKPTPTITLTSAPTSPLLIHHPDILVTATALSSTPTCLRRPLLNLLCRSATDVTPALVWGNMLHEVMQTCLREGRWDEPRIDARIEEVARANLGDLMRLNVDVDEAKREVWARAGGLKTFAARYMSDTPKDSGILTNTRAERGQSSLLAIAGLHDIEEDIWSPAYGLKGKVDASVQAVVADIEDATNPFTAAKPTRRTAAHPAPLEIKTGRAVAGMEHRAQTMLYTLLMAERYGAEVPSGLLFYTQSEEVVRVPTVRNEVRALMMRRNELAGWIMRRIRQGEAKKAEVEVEEAFLPPTIDDPRICGKCFSVDTCMLYRKAVEQVEDEDSPIADIYELKTSHISQTHADFFKKWEHLIGLEEHDVVRFRKELWTMRADERERCGRAFADMALDTSFKLSDVRTPPSKDAKIHSYTYRFTKHAATPTPHSGSLLNGQMNVGDAVTVSVEPTLLAFAKGYIVELTPTHVVLGVDHALDAAALRTRLRPAPPALVFRIDRDELGGGMARIRDNLAQLFYADGHARLRALVVDAAPPRFGDLLGFVPDAAKAIIAALNANQQEAVRRVLLAEDYALILGMPGTGKTTVIAALIQCLVLLGKTVLLTSYTHSAVDNILLKLKDKVDFRILRLGNVDKVHPDVKELTVGARDPPRTIEQQENWVMSPPVVATTCLTIDHPLFSRRKFDYCIVDEASQVTLPTCLGPLRFADRFVLVGDHFQLPPLVRNRQAKAQGLDVSLFRMLSEARPETVVDLNEQYRMNADIMLLSNKLIYGDRLRCGSEEVARRGLKVDKAWLDAAHDEHATCKAGCWIDQLLDESCKAVFVDTDAVPGLESRVGDLTQNTVEAELVASFVAALVRSGTAPRQIGVLSLYRQQIKLLAYLLRGHAGVEILTADRSQGRDKDVIVISMVRSNDAGQLGDLLRDWRRINVSFTRARCKLVIVGSRRTLAATPLLAEFFKLMDGQGWILALPPGADTLHEELLAVDAETSLKRSADDEDPPAKRARRNGVNEEAFMRGRPILKDLMNDTQ</sequence>
<evidence type="ECO:0000259" key="24">
    <source>
        <dbReference type="Pfam" id="PF08696"/>
    </source>
</evidence>
<feature type="domain" description="DNA2/NAM7 helicase helicase" evidence="25">
    <location>
        <begin position="757"/>
        <end position="846"/>
    </location>
</feature>
<comment type="catalytic activity">
    <reaction evidence="22">
        <text>ATP + H2O = ADP + phosphate + H(+)</text>
        <dbReference type="Rhea" id="RHEA:13065"/>
        <dbReference type="ChEBI" id="CHEBI:15377"/>
        <dbReference type="ChEBI" id="CHEBI:15378"/>
        <dbReference type="ChEBI" id="CHEBI:30616"/>
        <dbReference type="ChEBI" id="CHEBI:43474"/>
        <dbReference type="ChEBI" id="CHEBI:456216"/>
        <dbReference type="EC" id="3.6.4.12"/>
    </reaction>
</comment>
<dbReference type="CDD" id="cd22318">
    <property type="entry name" value="DNA2_N-like"/>
    <property type="match status" value="1"/>
</dbReference>
<dbReference type="GO" id="GO:0005524">
    <property type="term" value="F:ATP binding"/>
    <property type="evidence" value="ECO:0007669"/>
    <property type="project" value="UniProtKB-KW"/>
</dbReference>
<keyword evidence="17" id="KW-0411">Iron-sulfur</keyword>
<evidence type="ECO:0000256" key="8">
    <source>
        <dbReference type="ARBA" id="ARBA00022722"/>
    </source>
</evidence>
<comment type="cofactor">
    <cofactor evidence="1">
        <name>[4Fe-4S] cluster</name>
        <dbReference type="ChEBI" id="CHEBI:49883"/>
    </cofactor>
</comment>
<keyword evidence="13" id="KW-0378">Hydrolase</keyword>
<keyword evidence="16" id="KW-0408">Iron</keyword>
<dbReference type="Proteomes" id="UP000703269">
    <property type="component" value="Unassembled WGS sequence"/>
</dbReference>
<evidence type="ECO:0000256" key="5">
    <source>
        <dbReference type="ARBA" id="ARBA00021516"/>
    </source>
</evidence>
<keyword evidence="8" id="KW-0540">Nuclease</keyword>
<dbReference type="EC" id="3.6.4.12" evidence="4"/>
<keyword evidence="6" id="KW-0004">4Fe-4S</keyword>
<dbReference type="InterPro" id="IPR041679">
    <property type="entry name" value="DNA2/NAM7-like_C"/>
</dbReference>
<dbReference type="GO" id="GO:0006281">
    <property type="term" value="P:DNA repair"/>
    <property type="evidence" value="ECO:0007669"/>
    <property type="project" value="UniProtKB-KW"/>
</dbReference>
<evidence type="ECO:0000259" key="26">
    <source>
        <dbReference type="Pfam" id="PF13087"/>
    </source>
</evidence>
<feature type="domain" description="DNA2/NAM7 helicase helicase" evidence="25">
    <location>
        <begin position="858"/>
        <end position="924"/>
    </location>
</feature>
<evidence type="ECO:0000256" key="18">
    <source>
        <dbReference type="ARBA" id="ARBA00023125"/>
    </source>
</evidence>
<gene>
    <name evidence="27" type="ORF">PsYK624_100610</name>
</gene>
<name>A0A9P3LFU7_9APHY</name>
<feature type="domain" description="DNA2/NAM7 helicase-like C-terminal" evidence="26">
    <location>
        <begin position="934"/>
        <end position="1145"/>
    </location>
</feature>
<evidence type="ECO:0000256" key="11">
    <source>
        <dbReference type="ARBA" id="ARBA00022759"/>
    </source>
</evidence>
<dbReference type="OrthoDB" id="6513042at2759"/>
<keyword evidence="11" id="KW-0255">Endonuclease</keyword>
<evidence type="ECO:0000256" key="19">
    <source>
        <dbReference type="ARBA" id="ARBA00023204"/>
    </source>
</evidence>
<keyword evidence="19" id="KW-0234">DNA repair</keyword>
<evidence type="ECO:0000256" key="16">
    <source>
        <dbReference type="ARBA" id="ARBA00023004"/>
    </source>
</evidence>
<evidence type="ECO:0000256" key="21">
    <source>
        <dbReference type="ARBA" id="ARBA00023268"/>
    </source>
</evidence>
<evidence type="ECO:0000256" key="17">
    <source>
        <dbReference type="ARBA" id="ARBA00023014"/>
    </source>
</evidence>
<evidence type="ECO:0000313" key="27">
    <source>
        <dbReference type="EMBL" id="GJE93896.1"/>
    </source>
</evidence>
<dbReference type="InterPro" id="IPR026851">
    <property type="entry name" value="Dna2/JHS1_DEXXQ-box"/>
</dbReference>
<dbReference type="GO" id="GO:0016787">
    <property type="term" value="F:hydrolase activity"/>
    <property type="evidence" value="ECO:0007669"/>
    <property type="project" value="UniProtKB-KW"/>
</dbReference>
<dbReference type="InterPro" id="IPR050534">
    <property type="entry name" value="Coronavir_polyprotein_1ab"/>
</dbReference>
<keyword evidence="7" id="KW-0235">DNA replication</keyword>
<proteinExistence type="inferred from homology"/>
<reference evidence="27 28" key="1">
    <citation type="submission" date="2021-08" db="EMBL/GenBank/DDBJ databases">
        <title>Draft Genome Sequence of Phanerochaete sordida strain YK-624.</title>
        <authorList>
            <person name="Mori T."/>
            <person name="Dohra H."/>
            <person name="Suzuki T."/>
            <person name="Kawagishi H."/>
            <person name="Hirai H."/>
        </authorList>
    </citation>
    <scope>NUCLEOTIDE SEQUENCE [LARGE SCALE GENOMIC DNA]</scope>
    <source>
        <strain evidence="27 28">YK-624</strain>
    </source>
</reference>
<dbReference type="GO" id="GO:0005634">
    <property type="term" value="C:nucleus"/>
    <property type="evidence" value="ECO:0007669"/>
    <property type="project" value="UniProtKB-SubCell"/>
</dbReference>
<keyword evidence="28" id="KW-1185">Reference proteome</keyword>
<accession>A0A9P3LFU7</accession>
<dbReference type="AlphaFoldDB" id="A0A9P3LFU7"/>
<feature type="region of interest" description="Disordered" evidence="23">
    <location>
        <begin position="1190"/>
        <end position="1210"/>
    </location>
</feature>
<evidence type="ECO:0000259" key="25">
    <source>
        <dbReference type="Pfam" id="PF13086"/>
    </source>
</evidence>
<evidence type="ECO:0000256" key="4">
    <source>
        <dbReference type="ARBA" id="ARBA00012551"/>
    </source>
</evidence>
<dbReference type="Pfam" id="PF13087">
    <property type="entry name" value="AAA_12"/>
    <property type="match status" value="1"/>
</dbReference>
<feature type="region of interest" description="Disordered" evidence="23">
    <location>
        <begin position="56"/>
        <end position="80"/>
    </location>
</feature>
<dbReference type="CDD" id="cd18041">
    <property type="entry name" value="DEXXQc_DNA2"/>
    <property type="match status" value="1"/>
</dbReference>
<comment type="caution">
    <text evidence="27">The sequence shown here is derived from an EMBL/GenBank/DDBJ whole genome shotgun (WGS) entry which is preliminary data.</text>
</comment>
<dbReference type="CDD" id="cd18808">
    <property type="entry name" value="SF1_C_Upf1"/>
    <property type="match status" value="1"/>
</dbReference>
<evidence type="ECO:0000256" key="1">
    <source>
        <dbReference type="ARBA" id="ARBA00001966"/>
    </source>
</evidence>
<dbReference type="GO" id="GO:0043139">
    <property type="term" value="F:5'-3' DNA helicase activity"/>
    <property type="evidence" value="ECO:0007669"/>
    <property type="project" value="TreeGrafter"/>
</dbReference>
<keyword evidence="10" id="KW-0547">Nucleotide-binding</keyword>
<evidence type="ECO:0000256" key="23">
    <source>
        <dbReference type="SAM" id="MobiDB-lite"/>
    </source>
</evidence>
<feature type="domain" description="DNA replication factor Dna2 N-terminal" evidence="24">
    <location>
        <begin position="166"/>
        <end position="382"/>
    </location>
</feature>
<evidence type="ECO:0000256" key="12">
    <source>
        <dbReference type="ARBA" id="ARBA00022763"/>
    </source>
</evidence>
<dbReference type="GO" id="GO:0051539">
    <property type="term" value="F:4 iron, 4 sulfur cluster binding"/>
    <property type="evidence" value="ECO:0007669"/>
    <property type="project" value="UniProtKB-KW"/>
</dbReference>
<evidence type="ECO:0000256" key="14">
    <source>
        <dbReference type="ARBA" id="ARBA00022806"/>
    </source>
</evidence>
<dbReference type="Gene3D" id="3.40.50.300">
    <property type="entry name" value="P-loop containing nucleotide triphosphate hydrolases"/>
    <property type="match status" value="2"/>
</dbReference>
<dbReference type="InterPro" id="IPR047187">
    <property type="entry name" value="SF1_C_Upf1"/>
</dbReference>
<dbReference type="PANTHER" id="PTHR43788:SF8">
    <property type="entry name" value="DNA-BINDING PROTEIN SMUBP-2"/>
    <property type="match status" value="1"/>
</dbReference>
<comment type="subcellular location">
    <subcellularLocation>
        <location evidence="2">Nucleus</location>
    </subcellularLocation>
</comment>
<dbReference type="GO" id="GO:0017116">
    <property type="term" value="F:single-stranded DNA helicase activity"/>
    <property type="evidence" value="ECO:0007669"/>
    <property type="project" value="InterPro"/>
</dbReference>
<protein>
    <recommendedName>
        <fullName evidence="5">DNA replication ATP-dependent helicase/nuclease DNA2</fullName>
        <ecNumber evidence="4">3.6.4.12</ecNumber>
    </recommendedName>
</protein>
<keyword evidence="12" id="KW-0227">DNA damage</keyword>
<dbReference type="GO" id="GO:0046872">
    <property type="term" value="F:metal ion binding"/>
    <property type="evidence" value="ECO:0007669"/>
    <property type="project" value="UniProtKB-KW"/>
</dbReference>
<dbReference type="GO" id="GO:0004519">
    <property type="term" value="F:endonuclease activity"/>
    <property type="evidence" value="ECO:0007669"/>
    <property type="project" value="UniProtKB-KW"/>
</dbReference>
<keyword evidence="9" id="KW-0479">Metal-binding</keyword>
<dbReference type="EMBL" id="BPQB01000036">
    <property type="protein sequence ID" value="GJE93896.1"/>
    <property type="molecule type" value="Genomic_DNA"/>
</dbReference>
<dbReference type="InterPro" id="IPR011604">
    <property type="entry name" value="PDDEXK-like_dom_sf"/>
</dbReference>
<evidence type="ECO:0000256" key="15">
    <source>
        <dbReference type="ARBA" id="ARBA00022840"/>
    </source>
</evidence>
<dbReference type="InterPro" id="IPR041677">
    <property type="entry name" value="DNA2/NAM7_AAA_11"/>
</dbReference>
<dbReference type="PANTHER" id="PTHR43788">
    <property type="entry name" value="DNA2/NAM7 HELICASE FAMILY MEMBER"/>
    <property type="match status" value="1"/>
</dbReference>
<dbReference type="FunFam" id="3.40.50.300:FF:001170">
    <property type="entry name" value="DNA replication helicase Dna2"/>
    <property type="match status" value="1"/>
</dbReference>
<comment type="similarity">
    <text evidence="3">Belongs to the DNA2/NAM7 helicase family.</text>
</comment>
<evidence type="ECO:0000256" key="2">
    <source>
        <dbReference type="ARBA" id="ARBA00004123"/>
    </source>
</evidence>
<evidence type="ECO:0000256" key="6">
    <source>
        <dbReference type="ARBA" id="ARBA00022485"/>
    </source>
</evidence>
<keyword evidence="18" id="KW-0238">DNA-binding</keyword>